<keyword evidence="3" id="KW-1185">Reference proteome</keyword>
<feature type="chain" id="PRO_5043416794" description="S-adenosyl-L-methionine-dependent methyltransferase" evidence="1">
    <location>
        <begin position="28"/>
        <end position="313"/>
    </location>
</feature>
<reference evidence="2 3" key="1">
    <citation type="submission" date="2021-12" db="EMBL/GenBank/DDBJ databases">
        <title>High titer production of polyol ester of fatty acids by Rhodotorula paludigena BS15 towards product separation-free biomass refinery.</title>
        <authorList>
            <person name="Mano J."/>
            <person name="Ono H."/>
            <person name="Tanaka T."/>
            <person name="Naito K."/>
            <person name="Sushida H."/>
            <person name="Ike M."/>
            <person name="Tokuyasu K."/>
            <person name="Kitaoka M."/>
        </authorList>
    </citation>
    <scope>NUCLEOTIDE SEQUENCE [LARGE SCALE GENOMIC DNA]</scope>
    <source>
        <strain evidence="2 3">BS15</strain>
    </source>
</reference>
<dbReference type="InterPro" id="IPR050447">
    <property type="entry name" value="Erg6_SMT_methyltransf"/>
</dbReference>
<evidence type="ECO:0008006" key="4">
    <source>
        <dbReference type="Google" id="ProtNLM"/>
    </source>
</evidence>
<dbReference type="InterPro" id="IPR029063">
    <property type="entry name" value="SAM-dependent_MTases_sf"/>
</dbReference>
<dbReference type="AlphaFoldDB" id="A0AAV5H077"/>
<sequence length="313" mass="34115">MLAYAACVLAGLLLPTLAPALLRAVSAFPREIYGDDDADALLLNIDEPRSRWFNMGYWTARPRTTFPEAAAELCRRVALAAGLSSGQRVCEVGYGSGESTLLLEREFAPASYLGYTSLAREQRAAVLRANREGIDQDRFELRQGDAVQELAQLPPGSFDAVLAVDCAYHFNTRTSFLSSAHRILAPSGSLALTDLLLPHSLPWHDLVLLRLLFYLAGCPFSNFVSPATYRAQLVAAGFDASSIELHDISADVWPGFCAFVQGRDKSMGAVLGKGWRALVWYAKVVEWYSGAGGGTQKLGFYLISARKKADKAE</sequence>
<dbReference type="Pfam" id="PF13489">
    <property type="entry name" value="Methyltransf_23"/>
    <property type="match status" value="1"/>
</dbReference>
<accession>A0AAV5H077</accession>
<proteinExistence type="predicted"/>
<organism evidence="2 3">
    <name type="scientific">Rhodotorula paludigena</name>
    <dbReference type="NCBI Taxonomy" id="86838"/>
    <lineage>
        <taxon>Eukaryota</taxon>
        <taxon>Fungi</taxon>
        <taxon>Dikarya</taxon>
        <taxon>Basidiomycota</taxon>
        <taxon>Pucciniomycotina</taxon>
        <taxon>Microbotryomycetes</taxon>
        <taxon>Sporidiobolales</taxon>
        <taxon>Sporidiobolaceae</taxon>
        <taxon>Rhodotorula</taxon>
    </lineage>
</organism>
<dbReference type="EMBL" id="BQKY01000016">
    <property type="protein sequence ID" value="GJN94148.1"/>
    <property type="molecule type" value="Genomic_DNA"/>
</dbReference>
<dbReference type="SUPFAM" id="SSF53335">
    <property type="entry name" value="S-adenosyl-L-methionine-dependent methyltransferases"/>
    <property type="match status" value="1"/>
</dbReference>
<dbReference type="CDD" id="cd02440">
    <property type="entry name" value="AdoMet_MTases"/>
    <property type="match status" value="1"/>
</dbReference>
<feature type="signal peptide" evidence="1">
    <location>
        <begin position="1"/>
        <end position="27"/>
    </location>
</feature>
<comment type="caution">
    <text evidence="2">The sequence shown here is derived from an EMBL/GenBank/DDBJ whole genome shotgun (WGS) entry which is preliminary data.</text>
</comment>
<dbReference type="PANTHER" id="PTHR44068">
    <property type="entry name" value="ZGC:194242"/>
    <property type="match status" value="1"/>
</dbReference>
<dbReference type="Gene3D" id="3.40.50.150">
    <property type="entry name" value="Vaccinia Virus protein VP39"/>
    <property type="match status" value="1"/>
</dbReference>
<dbReference type="PANTHER" id="PTHR44068:SF11">
    <property type="entry name" value="GERANYL DIPHOSPHATE 2-C-METHYLTRANSFERASE"/>
    <property type="match status" value="1"/>
</dbReference>
<evidence type="ECO:0000256" key="1">
    <source>
        <dbReference type="SAM" id="SignalP"/>
    </source>
</evidence>
<keyword evidence="1" id="KW-0732">Signal</keyword>
<protein>
    <recommendedName>
        <fullName evidence="4">S-adenosyl-L-methionine-dependent methyltransferase</fullName>
    </recommendedName>
</protein>
<evidence type="ECO:0000313" key="2">
    <source>
        <dbReference type="EMBL" id="GJN94148.1"/>
    </source>
</evidence>
<evidence type="ECO:0000313" key="3">
    <source>
        <dbReference type="Proteomes" id="UP001342314"/>
    </source>
</evidence>
<name>A0AAV5H077_9BASI</name>
<dbReference type="Proteomes" id="UP001342314">
    <property type="component" value="Unassembled WGS sequence"/>
</dbReference>
<gene>
    <name evidence="2" type="ORF">Rhopal_007222-T1</name>
</gene>